<dbReference type="RefSeq" id="WP_344586711.1">
    <property type="nucleotide sequence ID" value="NZ_BAAARW010000002.1"/>
</dbReference>
<feature type="domain" description="AMP-dependent synthetase/ligase" evidence="1">
    <location>
        <begin position="7"/>
        <end position="361"/>
    </location>
</feature>
<gene>
    <name evidence="3" type="ORF">GCM10010191_05380</name>
</gene>
<dbReference type="PANTHER" id="PTHR24096:SF323">
    <property type="entry name" value="BLR3536 PROTEIN"/>
    <property type="match status" value="1"/>
</dbReference>
<evidence type="ECO:0000259" key="2">
    <source>
        <dbReference type="Pfam" id="PF13193"/>
    </source>
</evidence>
<dbReference type="EMBL" id="BAAARW010000002">
    <property type="protein sequence ID" value="GAA2401058.1"/>
    <property type="molecule type" value="Genomic_DNA"/>
</dbReference>
<dbReference type="InterPro" id="IPR020845">
    <property type="entry name" value="AMP-binding_CS"/>
</dbReference>
<evidence type="ECO:0000259" key="1">
    <source>
        <dbReference type="Pfam" id="PF00501"/>
    </source>
</evidence>
<dbReference type="Gene3D" id="3.30.300.30">
    <property type="match status" value="1"/>
</dbReference>
<protein>
    <submittedName>
        <fullName evidence="3">Acyl-CoA synthetase</fullName>
    </submittedName>
</protein>
<organism evidence="3 4">
    <name type="scientific">Actinomadura vinacea</name>
    <dbReference type="NCBI Taxonomy" id="115336"/>
    <lineage>
        <taxon>Bacteria</taxon>
        <taxon>Bacillati</taxon>
        <taxon>Actinomycetota</taxon>
        <taxon>Actinomycetes</taxon>
        <taxon>Streptosporangiales</taxon>
        <taxon>Thermomonosporaceae</taxon>
        <taxon>Actinomadura</taxon>
    </lineage>
</organism>
<dbReference type="InterPro" id="IPR025110">
    <property type="entry name" value="AMP-bd_C"/>
</dbReference>
<proteinExistence type="predicted"/>
<accession>A0ABP5VGP0</accession>
<keyword evidence="4" id="KW-1185">Reference proteome</keyword>
<evidence type="ECO:0000313" key="3">
    <source>
        <dbReference type="EMBL" id="GAA2401058.1"/>
    </source>
</evidence>
<dbReference type="Pfam" id="PF00501">
    <property type="entry name" value="AMP-binding"/>
    <property type="match status" value="1"/>
</dbReference>
<reference evidence="4" key="1">
    <citation type="journal article" date="2019" name="Int. J. Syst. Evol. Microbiol.">
        <title>The Global Catalogue of Microorganisms (GCM) 10K type strain sequencing project: providing services to taxonomists for standard genome sequencing and annotation.</title>
        <authorList>
            <consortium name="The Broad Institute Genomics Platform"/>
            <consortium name="The Broad Institute Genome Sequencing Center for Infectious Disease"/>
            <person name="Wu L."/>
            <person name="Ma J."/>
        </authorList>
    </citation>
    <scope>NUCLEOTIDE SEQUENCE [LARGE SCALE GENOMIC DNA]</scope>
    <source>
        <strain evidence="4">JCM 3325</strain>
    </source>
</reference>
<evidence type="ECO:0000313" key="4">
    <source>
        <dbReference type="Proteomes" id="UP001501231"/>
    </source>
</evidence>
<dbReference type="Gene3D" id="3.40.50.12780">
    <property type="entry name" value="N-terminal domain of ligase-like"/>
    <property type="match status" value="1"/>
</dbReference>
<dbReference type="Pfam" id="PF13193">
    <property type="entry name" value="AMP-binding_C"/>
    <property type="match status" value="1"/>
</dbReference>
<dbReference type="InterPro" id="IPR045851">
    <property type="entry name" value="AMP-bd_C_sf"/>
</dbReference>
<dbReference type="InterPro" id="IPR042099">
    <property type="entry name" value="ANL_N_sf"/>
</dbReference>
<feature type="domain" description="AMP-binding enzyme C-terminal" evidence="2">
    <location>
        <begin position="418"/>
        <end position="496"/>
    </location>
</feature>
<sequence length="515" mass="55151">MHPGTFASTDPDRPAVVVEPDGAVLTYRGLEERSNRVAHLLRARGLGPGRCVAILAENRAEYLEAAWAAQRAGLYYVGINRHLTADEAAYIVRDSAADLIIASDGLADLAADVVRDPALAPAGRLMLGEPRDGWDGYEDAIAAQPATPIGDECEGDFMLYSSGTTGRPKGIKRPLSGAPLGTSSQQPQQWLREGLGLGPGDVYLSPAPLYHAAPLAWSMAAHRIGATVVVMRKFDAELALALIERHRVTHCQWVPTMFVRMLKLPPEVRDRYDLSSVRQAVHAAAPCPVEVKRAMIDWWGPVLYEYYSSTEGAGTTAITSAEWLRKPGSVGRPLMGTPYITDDEGNELPPGEVGTVWFTGGAAFEYHGDPGKSAAARDARGGVSVGDVGHLDEDGYLFLSDRRPHLIISGGVNIYPQEIEDALVMHPAVLDVGVVGIPDPEMGERVVAVAQPRDPAAAGPGLAADLLAFARSRLAGFKVPREVRFAGELPRTPTGKLRKHELTARVLADAPAEPA</sequence>
<dbReference type="SUPFAM" id="SSF56801">
    <property type="entry name" value="Acetyl-CoA synthetase-like"/>
    <property type="match status" value="1"/>
</dbReference>
<dbReference type="InterPro" id="IPR000873">
    <property type="entry name" value="AMP-dep_synth/lig_dom"/>
</dbReference>
<dbReference type="PANTHER" id="PTHR24096">
    <property type="entry name" value="LONG-CHAIN-FATTY-ACID--COA LIGASE"/>
    <property type="match status" value="1"/>
</dbReference>
<comment type="caution">
    <text evidence="3">The sequence shown here is derived from an EMBL/GenBank/DDBJ whole genome shotgun (WGS) entry which is preliminary data.</text>
</comment>
<dbReference type="PROSITE" id="PS00455">
    <property type="entry name" value="AMP_BINDING"/>
    <property type="match status" value="1"/>
</dbReference>
<name>A0ABP5VGP0_9ACTN</name>
<dbReference type="Proteomes" id="UP001501231">
    <property type="component" value="Unassembled WGS sequence"/>
</dbReference>